<dbReference type="GeneID" id="844004"/>
<dbReference type="OrthoDB" id="696085at2759"/>
<dbReference type="Proteomes" id="UP000434276">
    <property type="component" value="Unassembled WGS sequence"/>
</dbReference>
<protein>
    <submittedName>
        <fullName evidence="4">Uncharacterized protein</fullName>
    </submittedName>
</protein>
<accession>A0A654ER56</accession>
<dbReference type="GO" id="GO:0005516">
    <property type="term" value="F:calmodulin binding"/>
    <property type="evidence" value="ECO:0007669"/>
    <property type="project" value="UniProtKB-KW"/>
</dbReference>
<dbReference type="Proteomes" id="UP000426265">
    <property type="component" value="Unassembled WGS sequence"/>
</dbReference>
<sequence>MDMSLHFLSQGDLSGVWGRVYWRRRAGFKAIKIQSAFKAYLARKALWAGKCNGWDSSALTKEDIKAIWLRKQEGVIKRDRMLKYSRSHQERRSPHMLEDSLSTPRQRVGLMDSLFVNYKKDGDKVSLWTSFVCENSKINNAKKSSLTTYQHNC</sequence>
<organism evidence="4 5">
    <name type="scientific">Arabidopsis thaliana</name>
    <name type="common">Mouse-ear cress</name>
    <dbReference type="NCBI Taxonomy" id="3702"/>
    <lineage>
        <taxon>Eukaryota</taxon>
        <taxon>Viridiplantae</taxon>
        <taxon>Streptophyta</taxon>
        <taxon>Embryophyta</taxon>
        <taxon>Tracheophyta</taxon>
        <taxon>Spermatophyta</taxon>
        <taxon>Magnoliopsida</taxon>
        <taxon>eudicotyledons</taxon>
        <taxon>Gunneridae</taxon>
        <taxon>Pentapetalae</taxon>
        <taxon>rosids</taxon>
        <taxon>malvids</taxon>
        <taxon>Brassicales</taxon>
        <taxon>Brassicaceae</taxon>
        <taxon>Camelineae</taxon>
        <taxon>Arabidopsis</taxon>
    </lineage>
</organism>
<dbReference type="RefSeq" id="NP_683498.2">
    <property type="nucleotide sequence ID" value="NM_148657.3"/>
</dbReference>
<keyword evidence="1" id="KW-0112">Calmodulin-binding</keyword>
<reference evidence="4 5" key="1">
    <citation type="submission" date="2019-11" db="EMBL/GenBank/DDBJ databases">
        <authorList>
            <person name="Jiao W.-B."/>
            <person name="Schneeberger K."/>
        </authorList>
    </citation>
    <scope>NUCLEOTIDE SEQUENCE [LARGE SCALE GENOMIC DNA]</scope>
    <source>
        <strain evidence="5">cv. An-1</strain>
        <strain evidence="6">cv. C24</strain>
    </source>
</reference>
<gene>
    <name evidence="2" type="ordered locus">At1g76705</name>
    <name evidence="4" type="ORF">AN1_LOCUS6710</name>
    <name evidence="3" type="ORF">C24_LOCUS6596</name>
</gene>
<dbReference type="InterPro" id="IPR000048">
    <property type="entry name" value="IQ_motif_EF-hand-BS"/>
</dbReference>
<name>A0A654ER56_ARATH</name>
<dbReference type="Araport" id="AT1G76705"/>
<dbReference type="EMBL" id="CACSHJ010000087">
    <property type="protein sequence ID" value="CAA0338348.1"/>
    <property type="molecule type" value="Genomic_DNA"/>
</dbReference>
<dbReference type="Pfam" id="PF00612">
    <property type="entry name" value="IQ"/>
    <property type="match status" value="1"/>
</dbReference>
<evidence type="ECO:0000313" key="4">
    <source>
        <dbReference type="EMBL" id="VYS51240.1"/>
    </source>
</evidence>
<evidence type="ECO:0000313" key="5">
    <source>
        <dbReference type="Proteomes" id="UP000426265"/>
    </source>
</evidence>
<evidence type="ECO:0000256" key="1">
    <source>
        <dbReference type="ARBA" id="ARBA00022860"/>
    </source>
</evidence>
<evidence type="ECO:0000313" key="6">
    <source>
        <dbReference type="Proteomes" id="UP000434276"/>
    </source>
</evidence>
<dbReference type="KEGG" id="ath:AT1G76705"/>
<proteinExistence type="predicted"/>
<dbReference type="AlphaFoldDB" id="A0A654ER56"/>
<dbReference type="EMBL" id="CACRSJ010000104">
    <property type="protein sequence ID" value="VYS51240.1"/>
    <property type="molecule type" value="Genomic_DNA"/>
</dbReference>
<dbReference type="SMR" id="A0A654ER56"/>
<dbReference type="ExpressionAtlas" id="A0A654ER56">
    <property type="expression patterns" value="baseline and differential"/>
</dbReference>
<evidence type="ECO:0000313" key="3">
    <source>
        <dbReference type="EMBL" id="CAA0338348.1"/>
    </source>
</evidence>
<evidence type="ECO:0000313" key="2">
    <source>
        <dbReference type="Araport" id="AT1G76705"/>
    </source>
</evidence>